<sequence>MLRHPVLGERIARSLNRGCVEPFGRRYRADMTAANDSFPGSPVPDLPPEAAPFAIRDALIDEDRTDFVGQYQAAMALAATTLDLAPVLDLLRAWQRTAAVTQGMGVAAYRRMMSTVDEIQRTGTSSTAESRDGMHEVLRNRLGSRDGFAGLQDPQTPFSRVFNDDKPLAAGVEGS</sequence>
<dbReference type="InterPro" id="IPR046214">
    <property type="entry name" value="DUF6247"/>
</dbReference>
<dbReference type="EMBL" id="BAABAL010000006">
    <property type="protein sequence ID" value="GAA4001022.1"/>
    <property type="molecule type" value="Genomic_DNA"/>
</dbReference>
<name>A0ABP7RQY6_9PSEU</name>
<gene>
    <name evidence="2" type="ORF">GCM10022247_22000</name>
</gene>
<evidence type="ECO:0000313" key="3">
    <source>
        <dbReference type="Proteomes" id="UP001501747"/>
    </source>
</evidence>
<comment type="caution">
    <text evidence="2">The sequence shown here is derived from an EMBL/GenBank/DDBJ whole genome shotgun (WGS) entry which is preliminary data.</text>
</comment>
<dbReference type="Pfam" id="PF19760">
    <property type="entry name" value="DUF6247"/>
    <property type="match status" value="1"/>
</dbReference>
<feature type="region of interest" description="Disordered" evidence="1">
    <location>
        <begin position="145"/>
        <end position="175"/>
    </location>
</feature>
<evidence type="ECO:0000256" key="1">
    <source>
        <dbReference type="SAM" id="MobiDB-lite"/>
    </source>
</evidence>
<protein>
    <submittedName>
        <fullName evidence="2">Uncharacterized protein</fullName>
    </submittedName>
</protein>
<organism evidence="2 3">
    <name type="scientific">Allokutzneria multivorans</name>
    <dbReference type="NCBI Taxonomy" id="1142134"/>
    <lineage>
        <taxon>Bacteria</taxon>
        <taxon>Bacillati</taxon>
        <taxon>Actinomycetota</taxon>
        <taxon>Actinomycetes</taxon>
        <taxon>Pseudonocardiales</taxon>
        <taxon>Pseudonocardiaceae</taxon>
        <taxon>Allokutzneria</taxon>
    </lineage>
</organism>
<accession>A0ABP7RQY6</accession>
<evidence type="ECO:0000313" key="2">
    <source>
        <dbReference type="EMBL" id="GAA4001022.1"/>
    </source>
</evidence>
<proteinExistence type="predicted"/>
<keyword evidence="3" id="KW-1185">Reference proteome</keyword>
<dbReference type="Proteomes" id="UP001501747">
    <property type="component" value="Unassembled WGS sequence"/>
</dbReference>
<reference evidence="3" key="1">
    <citation type="journal article" date="2019" name="Int. J. Syst. Evol. Microbiol.">
        <title>The Global Catalogue of Microorganisms (GCM) 10K type strain sequencing project: providing services to taxonomists for standard genome sequencing and annotation.</title>
        <authorList>
            <consortium name="The Broad Institute Genomics Platform"/>
            <consortium name="The Broad Institute Genome Sequencing Center for Infectious Disease"/>
            <person name="Wu L."/>
            <person name="Ma J."/>
        </authorList>
    </citation>
    <scope>NUCLEOTIDE SEQUENCE [LARGE SCALE GENOMIC DNA]</scope>
    <source>
        <strain evidence="3">JCM 17342</strain>
    </source>
</reference>